<keyword evidence="2 3" id="KW-0408">Iron</keyword>
<feature type="chain" id="PRO_5042227733" description="Bifunctional lysine-specific demethylase and histidyl-hydroxylase" evidence="4">
    <location>
        <begin position="23"/>
        <end position="450"/>
    </location>
</feature>
<comment type="subcellular location">
    <subcellularLocation>
        <location evidence="3">Nucleus</location>
    </subcellularLocation>
</comment>
<organism evidence="6 7">
    <name type="scientific">Chaetoceros tenuissimus</name>
    <dbReference type="NCBI Taxonomy" id="426638"/>
    <lineage>
        <taxon>Eukaryota</taxon>
        <taxon>Sar</taxon>
        <taxon>Stramenopiles</taxon>
        <taxon>Ochrophyta</taxon>
        <taxon>Bacillariophyta</taxon>
        <taxon>Coscinodiscophyceae</taxon>
        <taxon>Chaetocerotophycidae</taxon>
        <taxon>Chaetocerotales</taxon>
        <taxon>Chaetocerotaceae</taxon>
        <taxon>Chaetoceros</taxon>
    </lineage>
</organism>
<dbReference type="SUPFAM" id="SSF51197">
    <property type="entry name" value="Clavaminate synthase-like"/>
    <property type="match status" value="1"/>
</dbReference>
<dbReference type="PROSITE" id="PS51184">
    <property type="entry name" value="JMJC"/>
    <property type="match status" value="1"/>
</dbReference>
<dbReference type="Gene3D" id="2.60.120.650">
    <property type="entry name" value="Cupin"/>
    <property type="match status" value="1"/>
</dbReference>
<accession>A0AAD3CRI5</accession>
<dbReference type="GO" id="GO:0005634">
    <property type="term" value="C:nucleus"/>
    <property type="evidence" value="ECO:0007669"/>
    <property type="project" value="UniProtKB-SubCell"/>
</dbReference>
<dbReference type="Proteomes" id="UP001054902">
    <property type="component" value="Unassembled WGS sequence"/>
</dbReference>
<feature type="signal peptide" evidence="4">
    <location>
        <begin position="1"/>
        <end position="22"/>
    </location>
</feature>
<dbReference type="InterPro" id="IPR003347">
    <property type="entry name" value="JmjC_dom"/>
</dbReference>
<proteinExistence type="inferred from homology"/>
<comment type="caution">
    <text evidence="6">The sequence shown here is derived from an EMBL/GenBank/DDBJ whole genome shotgun (WGS) entry which is preliminary data.</text>
</comment>
<keyword evidence="3" id="KW-0560">Oxidoreductase</keyword>
<dbReference type="InterPro" id="IPR039994">
    <property type="entry name" value="NO66-like"/>
</dbReference>
<evidence type="ECO:0000259" key="5">
    <source>
        <dbReference type="PROSITE" id="PS51184"/>
    </source>
</evidence>
<gene>
    <name evidence="6" type="ORF">CTEN210_05915</name>
</gene>
<comment type="cofactor">
    <cofactor evidence="3">
        <name>Fe(2+)</name>
        <dbReference type="ChEBI" id="CHEBI:29033"/>
    </cofactor>
    <text evidence="3">Binds 1 Fe(2+) ion per subunit.</text>
</comment>
<feature type="domain" description="JmjC" evidence="5">
    <location>
        <begin position="167"/>
        <end position="309"/>
    </location>
</feature>
<dbReference type="GO" id="GO:0005506">
    <property type="term" value="F:iron ion binding"/>
    <property type="evidence" value="ECO:0007669"/>
    <property type="project" value="UniProtKB-UniRule"/>
</dbReference>
<evidence type="ECO:0000313" key="6">
    <source>
        <dbReference type="EMBL" id="GFH49439.1"/>
    </source>
</evidence>
<reference evidence="6 7" key="1">
    <citation type="journal article" date="2021" name="Sci. Rep.">
        <title>The genome of the diatom Chaetoceros tenuissimus carries an ancient integrated fragment of an extant virus.</title>
        <authorList>
            <person name="Hongo Y."/>
            <person name="Kimura K."/>
            <person name="Takaki Y."/>
            <person name="Yoshida Y."/>
            <person name="Baba S."/>
            <person name="Kobayashi G."/>
            <person name="Nagasaki K."/>
            <person name="Hano T."/>
            <person name="Tomaru Y."/>
        </authorList>
    </citation>
    <scope>NUCLEOTIDE SEQUENCE [LARGE SCALE GENOMIC DNA]</scope>
    <source>
        <strain evidence="6 7">NIES-3715</strain>
    </source>
</reference>
<keyword evidence="7" id="KW-1185">Reference proteome</keyword>
<dbReference type="EMBL" id="BLLK01000038">
    <property type="protein sequence ID" value="GFH49439.1"/>
    <property type="molecule type" value="Genomic_DNA"/>
</dbReference>
<keyword evidence="1 3" id="KW-0479">Metal-binding</keyword>
<keyword evidence="3" id="KW-0539">Nucleus</keyword>
<keyword evidence="3" id="KW-0223">Dioxygenase</keyword>
<dbReference type="AlphaFoldDB" id="A0AAD3CRI5"/>
<dbReference type="Pfam" id="PF08007">
    <property type="entry name" value="JmjC_2"/>
    <property type="match status" value="1"/>
</dbReference>
<sequence>MHGQVYAFVILVCFMFLELTCAFTATSIPKICKRYVFPTSSSKFATRRNENECISEIPIILDCNFPDDFIESKAWGRYPILLRNAFSKEATALINQQNEEEELDVEWPSWSEVMDLASDDEAESRLITHIPSKDDSWELELGPIENLQMNHEDRKWTVLVNDVDRFSPSLSEWICRRFDMIPQWRRDDAQISLSDLGGGIGAHCDDFSVFLIQMNGTRQWEVGKRKISSKEELEGHVPDIDVRILNFWDQEEGLNLTKKFILEPGDALYLPPRYGHKGTAVSDGCMTLSVGLRAPSAKEMMTRLSDDIVDSIEGKFMARYQDPDLLDGEFDNRNCIDDVVRNKAKQLLRNAVEEILEDENRFDSFFGKLVTESKRMRFDYPISLDTLNVDEKKDLGAWGDPETAIEAVRDGDGFLFTAEGLSWAYSILGGSDDKLTRTFSKSSHQMFLFS</sequence>
<comment type="function">
    <text evidence="3">Oxygenase that can act as both a histone lysine demethylase and a ribosomal histidine hydroxylase.</text>
</comment>
<keyword evidence="3" id="KW-0805">Transcription regulation</keyword>
<dbReference type="PANTHER" id="PTHR13096">
    <property type="entry name" value="MINA53 MYC INDUCED NUCLEAR ANTIGEN"/>
    <property type="match status" value="1"/>
</dbReference>
<evidence type="ECO:0000256" key="2">
    <source>
        <dbReference type="ARBA" id="ARBA00023004"/>
    </source>
</evidence>
<dbReference type="PANTHER" id="PTHR13096:SF8">
    <property type="entry name" value="RIBOSOMAL OXYGENASE 1"/>
    <property type="match status" value="1"/>
</dbReference>
<evidence type="ECO:0000256" key="4">
    <source>
        <dbReference type="SAM" id="SignalP"/>
    </source>
</evidence>
<evidence type="ECO:0000256" key="1">
    <source>
        <dbReference type="ARBA" id="ARBA00022723"/>
    </source>
</evidence>
<evidence type="ECO:0000256" key="3">
    <source>
        <dbReference type="RuleBase" id="RU366061"/>
    </source>
</evidence>
<protein>
    <recommendedName>
        <fullName evidence="3">Bifunctional lysine-specific demethylase and histidyl-hydroxylase</fullName>
        <ecNumber evidence="3">1.14.11.-</ecNumber>
    </recommendedName>
</protein>
<evidence type="ECO:0000313" key="7">
    <source>
        <dbReference type="Proteomes" id="UP001054902"/>
    </source>
</evidence>
<dbReference type="Gene3D" id="3.40.366.30">
    <property type="entry name" value="50S ribosomal protein L16 arginine hydroxylase, Chain A, Domain 2"/>
    <property type="match status" value="1"/>
</dbReference>
<comment type="similarity">
    <text evidence="3">Belongs to the ROX family.</text>
</comment>
<dbReference type="GO" id="GO:0016706">
    <property type="term" value="F:2-oxoglutarate-dependent dioxygenase activity"/>
    <property type="evidence" value="ECO:0007669"/>
    <property type="project" value="UniProtKB-UniRule"/>
</dbReference>
<dbReference type="EC" id="1.14.11.-" evidence="3"/>
<keyword evidence="3" id="KW-0804">Transcription</keyword>
<name>A0AAD3CRI5_9STRA</name>
<keyword evidence="4" id="KW-0732">Signal</keyword>